<evidence type="ECO:0000313" key="1">
    <source>
        <dbReference type="EMBL" id="GES95588.1"/>
    </source>
</evidence>
<organism evidence="1 2">
    <name type="scientific">Rhizophagus clarus</name>
    <dbReference type="NCBI Taxonomy" id="94130"/>
    <lineage>
        <taxon>Eukaryota</taxon>
        <taxon>Fungi</taxon>
        <taxon>Fungi incertae sedis</taxon>
        <taxon>Mucoromycota</taxon>
        <taxon>Glomeromycotina</taxon>
        <taxon>Glomeromycetes</taxon>
        <taxon>Glomerales</taxon>
        <taxon>Glomeraceae</taxon>
        <taxon>Rhizophagus</taxon>
    </lineage>
</organism>
<reference evidence="1" key="1">
    <citation type="submission" date="2019-10" db="EMBL/GenBank/DDBJ databases">
        <title>Conservation and host-specific expression of non-tandemly repeated heterogenous ribosome RNA gene in arbuscular mycorrhizal fungi.</title>
        <authorList>
            <person name="Maeda T."/>
            <person name="Kobayashi Y."/>
            <person name="Nakagawa T."/>
            <person name="Ezawa T."/>
            <person name="Yamaguchi K."/>
            <person name="Bino T."/>
            <person name="Nishimoto Y."/>
            <person name="Shigenobu S."/>
            <person name="Kawaguchi M."/>
        </authorList>
    </citation>
    <scope>NUCLEOTIDE SEQUENCE</scope>
    <source>
        <strain evidence="1">HR1</strain>
    </source>
</reference>
<protein>
    <submittedName>
        <fullName evidence="1">Uncharacterized protein</fullName>
    </submittedName>
</protein>
<name>A0A8H3LVA1_9GLOM</name>
<dbReference type="EMBL" id="BLAL01000242">
    <property type="protein sequence ID" value="GES95588.1"/>
    <property type="molecule type" value="Genomic_DNA"/>
</dbReference>
<dbReference type="Proteomes" id="UP000615446">
    <property type="component" value="Unassembled WGS sequence"/>
</dbReference>
<gene>
    <name evidence="1" type="ORF">RCL2_002224900</name>
</gene>
<proteinExistence type="predicted"/>
<sequence>MTSSIITDIILDLPLDDIEKASLLSFFTDRDASKVEAVLSKITKDEIKTEYLRKYVESNDEHPDPTLCTRIERLEAEQKMIKTEIKKNKSLILSKIGFTEMQEITTFLQLEINVIDWKPKQDTVSTTVPTVTPFIWDKKLNENKQYKEYKDHLSKLLHLPSTMEWYHAKDNQQFLTVTDSAWLPFSIKGTSDLAILNFNYSRTKGQEAKGARILFELKKDGTIGAQERYQAQVELILANHWSKYFVLVVLTDLVDYWEFMWENGNEIYIYFATQDLAVRMIQEYINRESQGSQEDRNIHSRSDEFDDEYPLSKRRKLNTSTMNSNDIANFCDFADEMTETQLDQKIIERFLRDIYIPSSPYSQLINTESPSYIT</sequence>
<comment type="caution">
    <text evidence="1">The sequence shown here is derived from an EMBL/GenBank/DDBJ whole genome shotgun (WGS) entry which is preliminary data.</text>
</comment>
<accession>A0A8H3LVA1</accession>
<dbReference type="AlphaFoldDB" id="A0A8H3LVA1"/>
<dbReference type="OrthoDB" id="2308321at2759"/>
<evidence type="ECO:0000313" key="2">
    <source>
        <dbReference type="Proteomes" id="UP000615446"/>
    </source>
</evidence>